<dbReference type="NCBIfam" id="NF001266">
    <property type="entry name" value="PRK00228.1-1"/>
    <property type="match status" value="1"/>
</dbReference>
<dbReference type="EMBL" id="JADEYS010000001">
    <property type="protein sequence ID" value="MBE9395812.1"/>
    <property type="molecule type" value="Genomic_DNA"/>
</dbReference>
<dbReference type="PANTHER" id="PTHR30327:SF1">
    <property type="entry name" value="UPF0301 PROTEIN YQGE"/>
    <property type="match status" value="1"/>
</dbReference>
<evidence type="ECO:0000313" key="3">
    <source>
        <dbReference type="EMBL" id="MBE9395812.1"/>
    </source>
</evidence>
<name>A0A8J7F9I5_9GAMM</name>
<dbReference type="Proteomes" id="UP000640333">
    <property type="component" value="Unassembled WGS sequence"/>
</dbReference>
<protein>
    <recommendedName>
        <fullName evidence="2">UPF0301 protein IOQ59_00915</fullName>
    </recommendedName>
</protein>
<comment type="caution">
    <text evidence="3">The sequence shown here is derived from an EMBL/GenBank/DDBJ whole genome shotgun (WGS) entry which is preliminary data.</text>
</comment>
<dbReference type="Gene3D" id="3.40.1740.10">
    <property type="entry name" value="VC0467-like"/>
    <property type="match status" value="1"/>
</dbReference>
<dbReference type="Pfam" id="PF02622">
    <property type="entry name" value="DUF179"/>
    <property type="match status" value="1"/>
</dbReference>
<dbReference type="PANTHER" id="PTHR30327">
    <property type="entry name" value="UNCHARACTERIZED PROTEIN YQGE"/>
    <property type="match status" value="1"/>
</dbReference>
<dbReference type="RefSeq" id="WP_193951370.1">
    <property type="nucleotide sequence ID" value="NZ_JADEYS010000001.1"/>
</dbReference>
<keyword evidence="4" id="KW-1185">Reference proteome</keyword>
<sequence length="187" mass="20502">MSHTTNLRGHFLLSMPHMQDRYFAQSLIYLCEHNDEGAMGIIVNRAVPIELRTLFSHLDLGTTDHLQDETVYFGGPVQPERGFILHPADSGHWNATCDVDVSTSLTTSIDILEDIAAGKGPKERLVVLGYAGWGAGQLEQEISDNAWLSCPANSDIMFRTPIEERLTAAAMLLGINLDLLTADTGHA</sequence>
<organism evidence="3 4">
    <name type="scientific">Pontibacterium sinense</name>
    <dbReference type="NCBI Taxonomy" id="2781979"/>
    <lineage>
        <taxon>Bacteria</taxon>
        <taxon>Pseudomonadati</taxon>
        <taxon>Pseudomonadota</taxon>
        <taxon>Gammaproteobacteria</taxon>
        <taxon>Oceanospirillales</taxon>
        <taxon>Oceanospirillaceae</taxon>
        <taxon>Pontibacterium</taxon>
    </lineage>
</organism>
<comment type="similarity">
    <text evidence="1 2">Belongs to the UPF0301 (AlgH) family.</text>
</comment>
<proteinExistence type="inferred from homology"/>
<dbReference type="GO" id="GO:0005829">
    <property type="term" value="C:cytosol"/>
    <property type="evidence" value="ECO:0007669"/>
    <property type="project" value="TreeGrafter"/>
</dbReference>
<accession>A0A8J7F9I5</accession>
<evidence type="ECO:0000313" key="4">
    <source>
        <dbReference type="Proteomes" id="UP000640333"/>
    </source>
</evidence>
<dbReference type="InterPro" id="IPR003774">
    <property type="entry name" value="AlgH-like"/>
</dbReference>
<dbReference type="AlphaFoldDB" id="A0A8J7F9I5"/>
<gene>
    <name evidence="3" type="ORF">IOQ59_00915</name>
</gene>
<reference evidence="3" key="1">
    <citation type="submission" date="2020-10" db="EMBL/GenBank/DDBJ databases">
        <title>Bacterium isolated from coastal waters sediment.</title>
        <authorList>
            <person name="Chen R.-J."/>
            <person name="Lu D.-C."/>
            <person name="Zhu K.-L."/>
            <person name="Du Z.-J."/>
        </authorList>
    </citation>
    <scope>NUCLEOTIDE SEQUENCE</scope>
    <source>
        <strain evidence="3">N1Y112</strain>
    </source>
</reference>
<dbReference type="HAMAP" id="MF_00758">
    <property type="entry name" value="UPF0301"/>
    <property type="match status" value="1"/>
</dbReference>
<evidence type="ECO:0000256" key="2">
    <source>
        <dbReference type="HAMAP-Rule" id="MF_00758"/>
    </source>
</evidence>
<evidence type="ECO:0000256" key="1">
    <source>
        <dbReference type="ARBA" id="ARBA00009600"/>
    </source>
</evidence>
<dbReference type="SUPFAM" id="SSF143456">
    <property type="entry name" value="VC0467-like"/>
    <property type="match status" value="1"/>
</dbReference>